<protein>
    <submittedName>
        <fullName evidence="3">Lecithin:cholesterol acyltransferase</fullName>
    </submittedName>
</protein>
<evidence type="ECO:0000259" key="2">
    <source>
        <dbReference type="Pfam" id="PF24096"/>
    </source>
</evidence>
<dbReference type="InterPro" id="IPR024983">
    <property type="entry name" value="CHAT_dom"/>
</dbReference>
<dbReference type="PANTHER" id="PTHR37946">
    <property type="entry name" value="SLL1969 PROTEIN"/>
    <property type="match status" value="1"/>
</dbReference>
<dbReference type="Pfam" id="PF12770">
    <property type="entry name" value="CHAT"/>
    <property type="match status" value="1"/>
</dbReference>
<name>A0A4R1P1U7_9GAMM</name>
<dbReference type="SUPFAM" id="SSF52129">
    <property type="entry name" value="Caspase-like"/>
    <property type="match status" value="1"/>
</dbReference>
<feature type="domain" description="CHAT" evidence="1">
    <location>
        <begin position="1199"/>
        <end position="1487"/>
    </location>
</feature>
<organism evidence="3 4">
    <name type="scientific">Azotobacter chroococcum</name>
    <dbReference type="NCBI Taxonomy" id="353"/>
    <lineage>
        <taxon>Bacteria</taxon>
        <taxon>Pseudomonadati</taxon>
        <taxon>Pseudomonadota</taxon>
        <taxon>Gammaproteobacteria</taxon>
        <taxon>Pseudomonadales</taxon>
        <taxon>Pseudomonadaceae</taxon>
        <taxon>Azotobacter</taxon>
    </lineage>
</organism>
<dbReference type="InterPro" id="IPR046880">
    <property type="entry name" value="TPR-S"/>
</dbReference>
<accession>A0A4R1P1U7</accession>
<dbReference type="GO" id="GO:0006629">
    <property type="term" value="P:lipid metabolic process"/>
    <property type="evidence" value="ECO:0007669"/>
    <property type="project" value="InterPro"/>
</dbReference>
<dbReference type="InterPro" id="IPR029030">
    <property type="entry name" value="Caspase-like_dom_sf"/>
</dbReference>
<sequence>MGERNFRIRGKLDDAVPSLDVSEIRIGTARRLVPGRARDGVTDELEVAAGEVVRIELDNGFVLWSRADDLLREHGRRGLSRDGGAAWEFDTLMPGHGGASRSERGLLGLGIKVLDFFGVELDKKAARQLGRWFEDKQFKFGPPALYHCSLDDSFALTPLAADSPLPADQGPLLIFLHGTASSCEGSFGKLWAPDNGAGLAARRRLQGQYAGRVFAFEHRSLSESPIANALALAEQLPAGAELHLVSHSRGGLIGELLCLSGCESLAQVLTPARLKELFAADRTIAEQLGLSPLDLEDRQARDDAYEKDRDALATLIETLVAKRLRVTRFVRAACPARGTTLASGRLDRWLSVLDFLAGKMLGENLFADGLDFLLAVVKERTDPRTLPGLEAMMPGSALTRLLHHPELVTRADLSVIAGDIEGNSLWQKLKLLASDWFYGADHDLVVNTGSMSGGLRRPDKGARFREDKGSEVNHFSYFRNERSLSWLLAGLTRQDGEDGGFLPITAAQHAPPRWREAVDRTLSGTTPRPLAIVIPGFMGSQLKASGKPIWLNYGALLRGGLQELAIGAAEITPDTLIHSLYGPLLEFLALTHRVRPFAYDWRLSLRDAARELARQLEQWLPEAERDKQPVHFVAHSTGGLVVRAMMADGGLGAALWQRIVQLPHSRLLMLGTPNFGTYEAVRWLTGFNPTLAKLSLLDFTHSTSDIVNMVRQYPGLLELLPFALEDPDFADPALWKSLQSNLQDGRESPEPTALTRARDTWRLLRMAKPDPALMRYVAGCQPSTIRAYQFSAADSLKPTGYKHLDFLATEKGDGVVTWASGSLPGVPMWYVEDTAHDALCVQKRAFSAYLDLLQSENGTTTRLPASPPARRRAAADEPAGFVLPASPPTDGIPSETALGSLGFGDSLPDESHDERPAMPMIEISIRHGDLSYARHPVMVGHYYGDTILSAERTLDQQLDEALSQRLELGLYPGRLDTHALFFNQHPNAKPAGAIVVGLGQVGDLTPSLLEAGIRAALLDYALQVAQCSDDRFGPSGSPRHARVSCLLVGTGPGGITVRDSLETILRAAIATNARLDDADLEDRVILDRLEFLEVYEDVAIAAAEGLRQILSVGEFAATVHWPAREVESGRAGRRRVRFDDPLDWWHRVEIIEEEGRRDTLRFIFATDRARAEETLATGQLALAESFIQQASRSAQANPEAARTLHEMLLPLRLRESAPSQTDLVLLVDTCSARYPWEMLENRWSGSERPAAVRAGLIRQLKTLEFRPRPAHAFEPHALVVGSPDLDGWDKFDDLPGARQEAQRVAKLLADYDWQVHECIDGKADEIIANLHRDAWRILHLAGHGAHEYPLPLPLANGKEKQAMKPVSGMVIARETFLTPGDIEQMRWVPELVFINCCHLGRTQSSGASDRSELAANLGVQFIRMGVRAVVAAGWAVDDGAANAFAEAFYTRLLDGQTFGEAVRAAREEIWLRFRGVNTWGAYQCYGDPSYRLHHNGELRIRRPPPYSTPTELIVDLDNLAEELKASSAASKDETAGKRINDLLERIPEPQRESWKQRADVASALGFAWGEARFWPEAIEWLAKALNAPQGNCPIRVIEQLANFHVRHAMEEWLALQRQGDSKSDDTHRICNNTMDAIINLEALCLHAPTAERFNLLGSAYKRLALMQELTPARLNTLDKMAAAYEQSFKLGGSGEAYSFSNWGIAKVLALRLDAARSDDWRLTLEGECTRLRSKLQDNNECNPTFWNSTGSADLDLVRLLVRSTPAAETLPTSCEALVEQIIKDYCSAFKRGASPREQASVIENLDWLIAFLADSAGPLAKVVGRIREAI</sequence>
<dbReference type="PANTHER" id="PTHR37946:SF1">
    <property type="entry name" value="SLL1969 PROTEIN"/>
    <property type="match status" value="1"/>
</dbReference>
<dbReference type="Pfam" id="PF02450">
    <property type="entry name" value="LCAT"/>
    <property type="match status" value="1"/>
</dbReference>
<gene>
    <name evidence="3" type="ORF">EV691_1442</name>
</gene>
<dbReference type="SUPFAM" id="SSF53474">
    <property type="entry name" value="alpha/beta-Hydrolases"/>
    <property type="match status" value="2"/>
</dbReference>
<feature type="domain" description="DUF7379" evidence="2">
    <location>
        <begin position="173"/>
        <end position="258"/>
    </location>
</feature>
<evidence type="ECO:0000313" key="4">
    <source>
        <dbReference type="Proteomes" id="UP000295169"/>
    </source>
</evidence>
<keyword evidence="3" id="KW-0012">Acyltransferase</keyword>
<dbReference type="Pfam" id="PF20308">
    <property type="entry name" value="TPR-S"/>
    <property type="match status" value="1"/>
</dbReference>
<dbReference type="Gene3D" id="3.40.50.1820">
    <property type="entry name" value="alpha/beta hydrolase"/>
    <property type="match status" value="1"/>
</dbReference>
<comment type="caution">
    <text evidence="3">The sequence shown here is derived from an EMBL/GenBank/DDBJ whole genome shotgun (WGS) entry which is preliminary data.</text>
</comment>
<dbReference type="InterPro" id="IPR003386">
    <property type="entry name" value="LACT/PDAT_acylTrfase"/>
</dbReference>
<dbReference type="InterPro" id="IPR055803">
    <property type="entry name" value="DUF7379"/>
</dbReference>
<dbReference type="Proteomes" id="UP000295169">
    <property type="component" value="Unassembled WGS sequence"/>
</dbReference>
<reference evidence="3 4" key="1">
    <citation type="submission" date="2019-03" db="EMBL/GenBank/DDBJ databases">
        <title>Genomic Encyclopedia of Type Strains, Phase IV (KMG-IV): sequencing the most valuable type-strain genomes for metagenomic binning, comparative biology and taxonomic classification.</title>
        <authorList>
            <person name="Goeker M."/>
        </authorList>
    </citation>
    <scope>NUCLEOTIDE SEQUENCE [LARGE SCALE GENOMIC DNA]</scope>
    <source>
        <strain evidence="3 4">DSM 2286</strain>
    </source>
</reference>
<dbReference type="Pfam" id="PF24096">
    <property type="entry name" value="DUF7379"/>
    <property type="match status" value="1"/>
</dbReference>
<evidence type="ECO:0000259" key="1">
    <source>
        <dbReference type="Pfam" id="PF12770"/>
    </source>
</evidence>
<proteinExistence type="predicted"/>
<keyword evidence="3" id="KW-0808">Transferase</keyword>
<dbReference type="EMBL" id="SMMU01000044">
    <property type="protein sequence ID" value="TCL18673.1"/>
    <property type="molecule type" value="Genomic_DNA"/>
</dbReference>
<evidence type="ECO:0000313" key="3">
    <source>
        <dbReference type="EMBL" id="TCL18673.1"/>
    </source>
</evidence>
<dbReference type="InterPro" id="IPR029058">
    <property type="entry name" value="AB_hydrolase_fold"/>
</dbReference>
<dbReference type="RefSeq" id="WP_131300420.1">
    <property type="nucleotide sequence ID" value="NZ_JBHLST010000102.1"/>
</dbReference>
<dbReference type="GO" id="GO:0008374">
    <property type="term" value="F:O-acyltransferase activity"/>
    <property type="evidence" value="ECO:0007669"/>
    <property type="project" value="InterPro"/>
</dbReference>